<dbReference type="EMBL" id="JAQQWI010000008">
    <property type="protein sequence ID" value="KAK8023392.1"/>
    <property type="molecule type" value="Genomic_DNA"/>
</dbReference>
<protein>
    <submittedName>
        <fullName evidence="2">Uncharacterized protein</fullName>
    </submittedName>
</protein>
<organism evidence="2 3">
    <name type="scientific">Apiospora marii</name>
    <dbReference type="NCBI Taxonomy" id="335849"/>
    <lineage>
        <taxon>Eukaryota</taxon>
        <taxon>Fungi</taxon>
        <taxon>Dikarya</taxon>
        <taxon>Ascomycota</taxon>
        <taxon>Pezizomycotina</taxon>
        <taxon>Sordariomycetes</taxon>
        <taxon>Xylariomycetidae</taxon>
        <taxon>Amphisphaeriales</taxon>
        <taxon>Apiosporaceae</taxon>
        <taxon>Apiospora</taxon>
    </lineage>
</organism>
<reference evidence="2 3" key="1">
    <citation type="submission" date="2023-01" db="EMBL/GenBank/DDBJ databases">
        <title>Analysis of 21 Apiospora genomes using comparative genomics revels a genus with tremendous synthesis potential of carbohydrate active enzymes and secondary metabolites.</title>
        <authorList>
            <person name="Sorensen T."/>
        </authorList>
    </citation>
    <scope>NUCLEOTIDE SEQUENCE [LARGE SCALE GENOMIC DNA]</scope>
    <source>
        <strain evidence="2 3">CBS 20057</strain>
    </source>
</reference>
<evidence type="ECO:0000313" key="3">
    <source>
        <dbReference type="Proteomes" id="UP001396898"/>
    </source>
</evidence>
<feature type="region of interest" description="Disordered" evidence="1">
    <location>
        <begin position="1"/>
        <end position="48"/>
    </location>
</feature>
<keyword evidence="3" id="KW-1185">Reference proteome</keyword>
<comment type="caution">
    <text evidence="2">The sequence shown here is derived from an EMBL/GenBank/DDBJ whole genome shotgun (WGS) entry which is preliminary data.</text>
</comment>
<sequence length="123" mass="13283">MEQQPAQEQARMQQPGEPDHHSPVDPADRSLSVVTFTSTSPPPPYQAAAPADIIRIPERQLGATLELAQAVLADGQNWTVLTGHFGEELQRSVERVSVSAAAEIVRRTILGRLTGGGVPHLQF</sequence>
<evidence type="ECO:0000256" key="1">
    <source>
        <dbReference type="SAM" id="MobiDB-lite"/>
    </source>
</evidence>
<feature type="compositionally biased region" description="Low complexity" evidence="1">
    <location>
        <begin position="30"/>
        <end position="39"/>
    </location>
</feature>
<name>A0ABR1S0Y6_9PEZI</name>
<accession>A0ABR1S0Y6</accession>
<gene>
    <name evidence="2" type="ORF">PG991_006631</name>
</gene>
<evidence type="ECO:0000313" key="2">
    <source>
        <dbReference type="EMBL" id="KAK8023392.1"/>
    </source>
</evidence>
<proteinExistence type="predicted"/>
<dbReference type="Proteomes" id="UP001396898">
    <property type="component" value="Unassembled WGS sequence"/>
</dbReference>
<feature type="compositionally biased region" description="Low complexity" evidence="1">
    <location>
        <begin position="1"/>
        <end position="15"/>
    </location>
</feature>
<feature type="compositionally biased region" description="Basic and acidic residues" evidence="1">
    <location>
        <begin position="17"/>
        <end position="28"/>
    </location>
</feature>